<keyword evidence="1" id="KW-0175">Coiled coil</keyword>
<evidence type="ECO:0000313" key="3">
    <source>
        <dbReference type="EMBL" id="HIY79928.1"/>
    </source>
</evidence>
<reference evidence="3" key="2">
    <citation type="submission" date="2021-04" db="EMBL/GenBank/DDBJ databases">
        <authorList>
            <person name="Gilroy R."/>
        </authorList>
    </citation>
    <scope>NUCLEOTIDE SEQUENCE</scope>
    <source>
        <strain evidence="3">ChiHjej10B9-743</strain>
    </source>
</reference>
<feature type="compositionally biased region" description="Polar residues" evidence="2">
    <location>
        <begin position="112"/>
        <end position="121"/>
    </location>
</feature>
<evidence type="ECO:0000256" key="1">
    <source>
        <dbReference type="SAM" id="Coils"/>
    </source>
</evidence>
<organism evidence="3 4">
    <name type="scientific">Candidatus Olsenella excrementavium</name>
    <dbReference type="NCBI Taxonomy" id="2838709"/>
    <lineage>
        <taxon>Bacteria</taxon>
        <taxon>Bacillati</taxon>
        <taxon>Actinomycetota</taxon>
        <taxon>Coriobacteriia</taxon>
        <taxon>Coriobacteriales</taxon>
        <taxon>Atopobiaceae</taxon>
        <taxon>Olsenella</taxon>
    </lineage>
</organism>
<feature type="coiled-coil region" evidence="1">
    <location>
        <begin position="46"/>
        <end position="87"/>
    </location>
</feature>
<dbReference type="Proteomes" id="UP000824133">
    <property type="component" value="Unassembled WGS sequence"/>
</dbReference>
<comment type="caution">
    <text evidence="3">The sequence shown here is derived from an EMBL/GenBank/DDBJ whole genome shotgun (WGS) entry which is preliminary data.</text>
</comment>
<evidence type="ECO:0000256" key="2">
    <source>
        <dbReference type="SAM" id="MobiDB-lite"/>
    </source>
</evidence>
<gene>
    <name evidence="3" type="ORF">IAA42_05785</name>
</gene>
<name>A0A9D1ZEM2_9ACTN</name>
<feature type="compositionally biased region" description="Acidic residues" evidence="2">
    <location>
        <begin position="127"/>
        <end position="138"/>
    </location>
</feature>
<evidence type="ECO:0000313" key="4">
    <source>
        <dbReference type="Proteomes" id="UP000824133"/>
    </source>
</evidence>
<dbReference type="EMBL" id="DXCP01000043">
    <property type="protein sequence ID" value="HIY79928.1"/>
    <property type="molecule type" value="Genomic_DNA"/>
</dbReference>
<accession>A0A9D1ZEM2</accession>
<reference evidence="3" key="1">
    <citation type="journal article" date="2021" name="PeerJ">
        <title>Extensive microbial diversity within the chicken gut microbiome revealed by metagenomics and culture.</title>
        <authorList>
            <person name="Gilroy R."/>
            <person name="Ravi A."/>
            <person name="Getino M."/>
            <person name="Pursley I."/>
            <person name="Horton D.L."/>
            <person name="Alikhan N.F."/>
            <person name="Baker D."/>
            <person name="Gharbi K."/>
            <person name="Hall N."/>
            <person name="Watson M."/>
            <person name="Adriaenssens E.M."/>
            <person name="Foster-Nyarko E."/>
            <person name="Jarju S."/>
            <person name="Secka A."/>
            <person name="Antonio M."/>
            <person name="Oren A."/>
            <person name="Chaudhuri R.R."/>
            <person name="La Ragione R."/>
            <person name="Hildebrand F."/>
            <person name="Pallen M.J."/>
        </authorList>
    </citation>
    <scope>NUCLEOTIDE SEQUENCE</scope>
    <source>
        <strain evidence="3">ChiHjej10B9-743</strain>
    </source>
</reference>
<dbReference type="Gene3D" id="6.10.250.3150">
    <property type="match status" value="1"/>
</dbReference>
<dbReference type="AlphaFoldDB" id="A0A9D1ZEM2"/>
<feature type="compositionally biased region" description="Basic and acidic residues" evidence="2">
    <location>
        <begin position="99"/>
        <end position="111"/>
    </location>
</feature>
<protein>
    <submittedName>
        <fullName evidence="3">Uncharacterized protein</fullName>
    </submittedName>
</protein>
<sequence>MQQSSGGLVDLLLASDDFYDLLATIQYLDVIQEHSTGAVDELVSLESELELTRASLGSQIQEAEEQQSEAESALAGANAARASLEAEIAAQAAAEEAERQAAIEAAEKSKGETFTTESGNQATVEVPEAEEPAPDEGETNNGSNGNGGATSTGGVDWNVDRETFISTWSARIDAYLAGSPLAGQGRTFAEAAWEYGVDPRFSPAISMIESTQGRYCFLPHNAWGWGSSSWGSWEEAIWDHVAGLAIGYGGQLTYAGAHKYCPPNADFWYAGVKANMERI</sequence>
<feature type="region of interest" description="Disordered" evidence="2">
    <location>
        <begin position="99"/>
        <end position="156"/>
    </location>
</feature>
<proteinExistence type="predicted"/>